<dbReference type="InterPro" id="IPR003697">
    <property type="entry name" value="Maf-like"/>
</dbReference>
<evidence type="ECO:0000256" key="2">
    <source>
        <dbReference type="ARBA" id="ARBA00022490"/>
    </source>
</evidence>
<dbReference type="EC" id="3.6.1.-" evidence="9"/>
<dbReference type="GO" id="GO:0009117">
    <property type="term" value="P:nucleotide metabolic process"/>
    <property type="evidence" value="ECO:0007669"/>
    <property type="project" value="UniProtKB-KW"/>
</dbReference>
<accession>A0AAN2BK49</accession>
<protein>
    <recommendedName>
        <fullName evidence="8 9">7-methyl-GTP pyrophosphatase</fullName>
        <shortName evidence="9">m(7)GTP pyrophosphatase</shortName>
        <ecNumber evidence="9">3.6.1.-</ecNumber>
    </recommendedName>
</protein>
<keyword evidence="4 9" id="KW-0546">Nucleotide metabolism</keyword>
<reference evidence="10 11" key="1">
    <citation type="journal article" date="2022" name="IScience">
        <title>An ultrasensitive nanofiber-based assay for enzymatic hydrolysis and deep-sea microbial degradation of cellulose.</title>
        <authorList>
            <person name="Tsudome M."/>
            <person name="Tachioka M."/>
            <person name="Miyazaki M."/>
            <person name="Uchimura K."/>
            <person name="Tsuda M."/>
            <person name="Takaki Y."/>
            <person name="Deguchi S."/>
        </authorList>
    </citation>
    <scope>NUCLEOTIDE SEQUENCE [LARGE SCALE GENOMIC DNA]</scope>
    <source>
        <strain evidence="10 11">GE09</strain>
    </source>
</reference>
<keyword evidence="3 9" id="KW-0378">Hydrolase</keyword>
<comment type="similarity">
    <text evidence="7 9">Belongs to the Maf family. YceF subfamily.</text>
</comment>
<dbReference type="KEGG" id="marq:MARGE09_P1838"/>
<evidence type="ECO:0000256" key="4">
    <source>
        <dbReference type="ARBA" id="ARBA00023080"/>
    </source>
</evidence>
<evidence type="ECO:0000256" key="6">
    <source>
        <dbReference type="ARBA" id="ARBA00053369"/>
    </source>
</evidence>
<comment type="function">
    <text evidence="6 9">Nucleoside triphosphate pyrophosphatase that hydrolyzes 7-methyl-GTP (m(7)GTP). May have a dual role in cell division arrest and in preventing the incorporation of modified nucleotides into cellular nucleic acids.</text>
</comment>
<comment type="caution">
    <text evidence="9">Lacks conserved residue(s) required for the propagation of feature annotation.</text>
</comment>
<dbReference type="EMBL" id="AP023086">
    <property type="protein sequence ID" value="BCD97637.1"/>
    <property type="molecule type" value="Genomic_DNA"/>
</dbReference>
<dbReference type="PIRSF" id="PIRSF006305">
    <property type="entry name" value="Maf"/>
    <property type="match status" value="1"/>
</dbReference>
<keyword evidence="11" id="KW-1185">Reference proteome</keyword>
<organism evidence="10 11">
    <name type="scientific">Marinagarivorans cellulosilyticus</name>
    <dbReference type="NCBI Taxonomy" id="2721545"/>
    <lineage>
        <taxon>Bacteria</taxon>
        <taxon>Pseudomonadati</taxon>
        <taxon>Pseudomonadota</taxon>
        <taxon>Gammaproteobacteria</taxon>
        <taxon>Cellvibrionales</taxon>
        <taxon>Cellvibrionaceae</taxon>
        <taxon>Marinagarivorans</taxon>
    </lineage>
</organism>
<evidence type="ECO:0000256" key="9">
    <source>
        <dbReference type="HAMAP-Rule" id="MF_00528"/>
    </source>
</evidence>
<dbReference type="Gene3D" id="3.90.950.10">
    <property type="match status" value="1"/>
</dbReference>
<dbReference type="Proteomes" id="UP001320119">
    <property type="component" value="Chromosome"/>
</dbReference>
<dbReference type="SUPFAM" id="SSF52972">
    <property type="entry name" value="ITPase-like"/>
    <property type="match status" value="1"/>
</dbReference>
<dbReference type="NCBIfam" id="TIGR00172">
    <property type="entry name" value="maf"/>
    <property type="match status" value="1"/>
</dbReference>
<sequence length="199" mass="21636">MPEIILASSSQYRKKLLESLNITARCIAPNIDEAALADESPKATALRLAKAKAAAIAIQLPSDEKTNSIIIGSDQVAWLDGAQLGKPGTREKAIAQLKQQSGKTVRFYTALCVQMNSQQCSDVITTEVAFRDLSEQEIAHYIEKDNPIDCAGSFKSEGAGCMLLTRVTSDDPSALIGLPLIRTTEYLRRFGVNPLLRIN</sequence>
<feature type="site" description="Important for substrate specificity" evidence="9">
    <location>
        <position position="75"/>
    </location>
</feature>
<gene>
    <name evidence="10" type="ORF">MARGE09_P1838</name>
</gene>
<evidence type="ECO:0000256" key="5">
    <source>
        <dbReference type="ARBA" id="ARBA00050213"/>
    </source>
</evidence>
<dbReference type="AlphaFoldDB" id="A0AAN2BK49"/>
<dbReference type="FunFam" id="3.90.950.10:FF:000005">
    <property type="entry name" value="7-methyl-GTP pyrophosphatase"/>
    <property type="match status" value="1"/>
</dbReference>
<evidence type="ECO:0000256" key="1">
    <source>
        <dbReference type="ARBA" id="ARBA00004496"/>
    </source>
</evidence>
<comment type="subcellular location">
    <subcellularLocation>
        <location evidence="1 9">Cytoplasm</location>
    </subcellularLocation>
</comment>
<dbReference type="PANTHER" id="PTHR43213:SF10">
    <property type="entry name" value="7-METHYL-GTP PYROPHOSPHATASE"/>
    <property type="match status" value="1"/>
</dbReference>
<dbReference type="PANTHER" id="PTHR43213">
    <property type="entry name" value="BIFUNCTIONAL DTTP/UTP PYROPHOSPHATASE/METHYLTRANSFERASE PROTEIN-RELATED"/>
    <property type="match status" value="1"/>
</dbReference>
<evidence type="ECO:0000256" key="8">
    <source>
        <dbReference type="ARBA" id="ARBA00068163"/>
    </source>
</evidence>
<dbReference type="GO" id="GO:0005737">
    <property type="term" value="C:cytoplasm"/>
    <property type="evidence" value="ECO:0007669"/>
    <property type="project" value="UniProtKB-SubCell"/>
</dbReference>
<evidence type="ECO:0000313" key="10">
    <source>
        <dbReference type="EMBL" id="BCD97637.1"/>
    </source>
</evidence>
<comment type="cofactor">
    <cofactor evidence="9">
        <name>a divalent metal cation</name>
        <dbReference type="ChEBI" id="CHEBI:60240"/>
    </cofactor>
</comment>
<dbReference type="GO" id="GO:0047429">
    <property type="term" value="F:nucleoside triphosphate diphosphatase activity"/>
    <property type="evidence" value="ECO:0007669"/>
    <property type="project" value="InterPro"/>
</dbReference>
<dbReference type="Pfam" id="PF02545">
    <property type="entry name" value="Maf"/>
    <property type="match status" value="1"/>
</dbReference>
<keyword evidence="2 9" id="KW-0963">Cytoplasm</keyword>
<dbReference type="CDD" id="cd00555">
    <property type="entry name" value="Maf"/>
    <property type="match status" value="1"/>
</dbReference>
<proteinExistence type="inferred from homology"/>
<dbReference type="HAMAP" id="MF_00528">
    <property type="entry name" value="Maf"/>
    <property type="match status" value="1"/>
</dbReference>
<evidence type="ECO:0000256" key="7">
    <source>
        <dbReference type="ARBA" id="ARBA00060749"/>
    </source>
</evidence>
<evidence type="ECO:0000313" key="11">
    <source>
        <dbReference type="Proteomes" id="UP001320119"/>
    </source>
</evidence>
<feature type="site" description="Important for substrate specificity" evidence="9">
    <location>
        <position position="157"/>
    </location>
</feature>
<dbReference type="RefSeq" id="WP_236987100.1">
    <property type="nucleotide sequence ID" value="NZ_AP023086.1"/>
</dbReference>
<name>A0AAN2BK49_9GAMM</name>
<dbReference type="InterPro" id="IPR029001">
    <property type="entry name" value="ITPase-like_fam"/>
</dbReference>
<comment type="catalytic activity">
    <reaction evidence="5 9">
        <text>N(7)-methyl-GTP + H2O = N(7)-methyl-GMP + diphosphate + H(+)</text>
        <dbReference type="Rhea" id="RHEA:58744"/>
        <dbReference type="ChEBI" id="CHEBI:15377"/>
        <dbReference type="ChEBI" id="CHEBI:15378"/>
        <dbReference type="ChEBI" id="CHEBI:33019"/>
        <dbReference type="ChEBI" id="CHEBI:58285"/>
        <dbReference type="ChEBI" id="CHEBI:87133"/>
    </reaction>
</comment>
<feature type="site" description="Important for substrate specificity" evidence="9">
    <location>
        <position position="12"/>
    </location>
</feature>
<evidence type="ECO:0000256" key="3">
    <source>
        <dbReference type="ARBA" id="ARBA00022801"/>
    </source>
</evidence>
<feature type="active site" description="Proton acceptor" evidence="9">
    <location>
        <position position="74"/>
    </location>
</feature>